<dbReference type="InterPro" id="IPR006379">
    <property type="entry name" value="HAD-SF_hydro_IIB"/>
</dbReference>
<dbReference type="PANTHER" id="PTHR10000">
    <property type="entry name" value="PHOSPHOSERINE PHOSPHATASE"/>
    <property type="match status" value="1"/>
</dbReference>
<dbReference type="RefSeq" id="WP_123896496.1">
    <property type="nucleotide sequence ID" value="NZ_RPFJ01000003.1"/>
</dbReference>
<name>A0A3N4NT75_9FLAO</name>
<dbReference type="SUPFAM" id="SSF56784">
    <property type="entry name" value="HAD-like"/>
    <property type="match status" value="1"/>
</dbReference>
<dbReference type="GO" id="GO:0016791">
    <property type="term" value="F:phosphatase activity"/>
    <property type="evidence" value="ECO:0007669"/>
    <property type="project" value="TreeGrafter"/>
</dbReference>
<dbReference type="InterPro" id="IPR023214">
    <property type="entry name" value="HAD_sf"/>
</dbReference>
<dbReference type="InterPro" id="IPR036412">
    <property type="entry name" value="HAD-like_sf"/>
</dbReference>
<evidence type="ECO:0000313" key="2">
    <source>
        <dbReference type="Proteomes" id="UP000270856"/>
    </source>
</evidence>
<dbReference type="SFLD" id="SFLDG01140">
    <property type="entry name" value="C2.B:_Phosphomannomutase_and_P"/>
    <property type="match status" value="1"/>
</dbReference>
<proteinExistence type="predicted"/>
<dbReference type="PANTHER" id="PTHR10000:SF8">
    <property type="entry name" value="HAD SUPERFAMILY HYDROLASE-LIKE, TYPE 3"/>
    <property type="match status" value="1"/>
</dbReference>
<dbReference type="CDD" id="cd07518">
    <property type="entry name" value="HAD_YbiV-Like"/>
    <property type="match status" value="1"/>
</dbReference>
<dbReference type="SFLD" id="SFLDS00003">
    <property type="entry name" value="Haloacid_Dehalogenase"/>
    <property type="match status" value="1"/>
</dbReference>
<dbReference type="EMBL" id="RPFJ01000003">
    <property type="protein sequence ID" value="RPD99531.1"/>
    <property type="molecule type" value="Genomic_DNA"/>
</dbReference>
<comment type="caution">
    <text evidence="1">The sequence shown here is derived from an EMBL/GenBank/DDBJ whole genome shotgun (WGS) entry which is preliminary data.</text>
</comment>
<dbReference type="OrthoDB" id="9814970at2"/>
<reference evidence="1 2" key="1">
    <citation type="submission" date="2018-11" db="EMBL/GenBank/DDBJ databases">
        <title>Aureibaculum marinum gen. nov., sp. nov., a member of the family Flavobacteriaceae isolated from the Bohai Sea.</title>
        <authorList>
            <person name="Ji X."/>
        </authorList>
    </citation>
    <scope>NUCLEOTIDE SEQUENCE [LARGE SCALE GENOMIC DNA]</scope>
    <source>
        <strain evidence="1 2">BH-SD17</strain>
    </source>
</reference>
<dbReference type="NCBIfam" id="TIGR01484">
    <property type="entry name" value="HAD-SF-IIB"/>
    <property type="match status" value="1"/>
</dbReference>
<dbReference type="PROSITE" id="PS01228">
    <property type="entry name" value="COF_1"/>
    <property type="match status" value="1"/>
</dbReference>
<sequence>MDLSNVKLVVTDLDGTLLNSNHEVSNHFFELFHNLKNHVHFVAASGRQYHSMSAKFESILNDITIVAENGGLTMQGDKELLFTDLSIEKTRELIPLIRELNGGYAVLCGKECAYVETENQDFISLFDEYYNKYKMVKDLSKVTNDPILKIAIYHFESSEKYLFPALKHLEGEMKIKVSGQNWLDISHVNANKGFALKQLQQKMGISPKETMVFGDYNNDLEMLELADYSFAMENAHPDVKKVANYSTKSNEDYGVEVVLEQLYKAKQNR</sequence>
<dbReference type="Pfam" id="PF08282">
    <property type="entry name" value="Hydrolase_3"/>
    <property type="match status" value="1"/>
</dbReference>
<evidence type="ECO:0000313" key="1">
    <source>
        <dbReference type="EMBL" id="RPD99531.1"/>
    </source>
</evidence>
<dbReference type="Gene3D" id="3.40.50.1000">
    <property type="entry name" value="HAD superfamily/HAD-like"/>
    <property type="match status" value="1"/>
</dbReference>
<organism evidence="1 2">
    <name type="scientific">Aureibaculum marinum</name>
    <dbReference type="NCBI Taxonomy" id="2487930"/>
    <lineage>
        <taxon>Bacteria</taxon>
        <taxon>Pseudomonadati</taxon>
        <taxon>Bacteroidota</taxon>
        <taxon>Flavobacteriia</taxon>
        <taxon>Flavobacteriales</taxon>
        <taxon>Flavobacteriaceae</taxon>
        <taxon>Aureibaculum</taxon>
    </lineage>
</organism>
<protein>
    <submittedName>
        <fullName evidence="1">HAD family hydrolase</fullName>
    </submittedName>
</protein>
<dbReference type="AlphaFoldDB" id="A0A3N4NT75"/>
<dbReference type="GO" id="GO:0005829">
    <property type="term" value="C:cytosol"/>
    <property type="evidence" value="ECO:0007669"/>
    <property type="project" value="TreeGrafter"/>
</dbReference>
<dbReference type="InterPro" id="IPR000150">
    <property type="entry name" value="Cof"/>
</dbReference>
<keyword evidence="1" id="KW-0378">Hydrolase</keyword>
<dbReference type="GO" id="GO:0000287">
    <property type="term" value="F:magnesium ion binding"/>
    <property type="evidence" value="ECO:0007669"/>
    <property type="project" value="TreeGrafter"/>
</dbReference>
<dbReference type="NCBIfam" id="TIGR00099">
    <property type="entry name" value="Cof-subfamily"/>
    <property type="match status" value="1"/>
</dbReference>
<dbReference type="Gene3D" id="3.30.1240.10">
    <property type="match status" value="1"/>
</dbReference>
<dbReference type="Proteomes" id="UP000270856">
    <property type="component" value="Unassembled WGS sequence"/>
</dbReference>
<dbReference type="SFLD" id="SFLDG01144">
    <property type="entry name" value="C2.B.4:_PGP_Like"/>
    <property type="match status" value="1"/>
</dbReference>
<gene>
    <name evidence="1" type="ORF">EGM88_03015</name>
</gene>
<accession>A0A3N4NT75</accession>
<keyword evidence="2" id="KW-1185">Reference proteome</keyword>